<protein>
    <submittedName>
        <fullName evidence="1">Helix-turn-helix domain protein</fullName>
    </submittedName>
</protein>
<keyword evidence="2" id="KW-1185">Reference proteome</keyword>
<dbReference type="PATRIC" id="fig|40335.7.peg.1877"/>
<dbReference type="Proteomes" id="UP000054693">
    <property type="component" value="Unassembled WGS sequence"/>
</dbReference>
<evidence type="ECO:0000313" key="2">
    <source>
        <dbReference type="Proteomes" id="UP000054693"/>
    </source>
</evidence>
<dbReference type="EMBL" id="LNZA01000001">
    <property type="protein sequence ID" value="KTD73920.1"/>
    <property type="molecule type" value="Genomic_DNA"/>
</dbReference>
<gene>
    <name evidence="1" type="ORF">Ltuc_1767</name>
</gene>
<dbReference type="AlphaFoldDB" id="A0A0W0ZYJ2"/>
<comment type="caution">
    <text evidence="1">The sequence shown here is derived from an EMBL/GenBank/DDBJ whole genome shotgun (WGS) entry which is preliminary data.</text>
</comment>
<accession>A0A0W0ZYJ2</accession>
<reference evidence="1 2" key="1">
    <citation type="submission" date="2015-11" db="EMBL/GenBank/DDBJ databases">
        <title>Genomic analysis of 38 Legionella species identifies large and diverse effector repertoires.</title>
        <authorList>
            <person name="Burstein D."/>
            <person name="Amaro F."/>
            <person name="Zusman T."/>
            <person name="Lifshitz Z."/>
            <person name="Cohen O."/>
            <person name="Gilbert J.A."/>
            <person name="Pupko T."/>
            <person name="Shuman H.A."/>
            <person name="Segal G."/>
        </authorList>
    </citation>
    <scope>NUCLEOTIDE SEQUENCE [LARGE SCALE GENOMIC DNA]</scope>
    <source>
        <strain evidence="1 2">ATCC 49180</strain>
    </source>
</reference>
<evidence type="ECO:0000313" key="1">
    <source>
        <dbReference type="EMBL" id="KTD73920.1"/>
    </source>
</evidence>
<sequence>MNELSILLYPNQAQKFLGVKATKFYELLQTPGFPKPRSPLGKRPMYLRKELEEWAENLAKIENKSKEEELCKSNMQN</sequence>
<dbReference type="STRING" id="40335.Ltuc_1767"/>
<name>A0A0W0ZYJ2_9GAMM</name>
<dbReference type="RefSeq" id="WP_058520910.1">
    <property type="nucleotide sequence ID" value="NZ_CAAAIP010000009.1"/>
</dbReference>
<organism evidence="1 2">
    <name type="scientific">Legionella tucsonensis</name>
    <dbReference type="NCBI Taxonomy" id="40335"/>
    <lineage>
        <taxon>Bacteria</taxon>
        <taxon>Pseudomonadati</taxon>
        <taxon>Pseudomonadota</taxon>
        <taxon>Gammaproteobacteria</taxon>
        <taxon>Legionellales</taxon>
        <taxon>Legionellaceae</taxon>
        <taxon>Legionella</taxon>
    </lineage>
</organism>
<proteinExistence type="predicted"/>
<dbReference type="OrthoDB" id="5641547at2"/>